<keyword evidence="5" id="KW-1185">Reference proteome</keyword>
<dbReference type="PROSITE" id="PS51257">
    <property type="entry name" value="PROKAR_LIPOPROTEIN"/>
    <property type="match status" value="1"/>
</dbReference>
<dbReference type="PANTHER" id="PTHR11240">
    <property type="entry name" value="RIBONUCLEASE T2"/>
    <property type="match status" value="1"/>
</dbReference>
<keyword evidence="3" id="KW-0732">Signal</keyword>
<dbReference type="PROSITE" id="PS00531">
    <property type="entry name" value="RNASE_T2_2"/>
    <property type="match status" value="1"/>
</dbReference>
<dbReference type="PANTHER" id="PTHR11240:SF22">
    <property type="entry name" value="RIBONUCLEASE T2"/>
    <property type="match status" value="1"/>
</dbReference>
<dbReference type="Pfam" id="PF00445">
    <property type="entry name" value="Ribonuclease_T2"/>
    <property type="match status" value="1"/>
</dbReference>
<gene>
    <name evidence="4" type="ORF">ACFQ14_10360</name>
</gene>
<evidence type="ECO:0000256" key="1">
    <source>
        <dbReference type="ARBA" id="ARBA00007469"/>
    </source>
</evidence>
<dbReference type="InterPro" id="IPR039378">
    <property type="entry name" value="RNase_T2_prok"/>
</dbReference>
<name>A0ABW3FF62_9HYPH</name>
<dbReference type="InterPro" id="IPR036430">
    <property type="entry name" value="RNase_T2-like_sf"/>
</dbReference>
<organism evidence="4 5">
    <name type="scientific">Pseudahrensia aquimaris</name>
    <dbReference type="NCBI Taxonomy" id="744461"/>
    <lineage>
        <taxon>Bacteria</taxon>
        <taxon>Pseudomonadati</taxon>
        <taxon>Pseudomonadota</taxon>
        <taxon>Alphaproteobacteria</taxon>
        <taxon>Hyphomicrobiales</taxon>
        <taxon>Ahrensiaceae</taxon>
        <taxon>Pseudahrensia</taxon>
    </lineage>
</organism>
<dbReference type="InterPro" id="IPR001568">
    <property type="entry name" value="RNase_T2-like"/>
</dbReference>
<evidence type="ECO:0000256" key="2">
    <source>
        <dbReference type="RuleBase" id="RU004328"/>
    </source>
</evidence>
<dbReference type="SUPFAM" id="SSF55895">
    <property type="entry name" value="Ribonuclease Rh-like"/>
    <property type="match status" value="1"/>
</dbReference>
<dbReference type="RefSeq" id="WP_377212659.1">
    <property type="nucleotide sequence ID" value="NZ_JBHTJV010000009.1"/>
</dbReference>
<dbReference type="EMBL" id="JBHTJV010000009">
    <property type="protein sequence ID" value="MFD0916810.1"/>
    <property type="molecule type" value="Genomic_DNA"/>
</dbReference>
<accession>A0ABW3FF62</accession>
<dbReference type="CDD" id="cd01062">
    <property type="entry name" value="RNase_T2_prok"/>
    <property type="match status" value="1"/>
</dbReference>
<dbReference type="InterPro" id="IPR018188">
    <property type="entry name" value="RNase_T2_His_AS_1"/>
</dbReference>
<dbReference type="Proteomes" id="UP001597101">
    <property type="component" value="Unassembled WGS sequence"/>
</dbReference>
<evidence type="ECO:0000313" key="5">
    <source>
        <dbReference type="Proteomes" id="UP001597101"/>
    </source>
</evidence>
<evidence type="ECO:0000313" key="4">
    <source>
        <dbReference type="EMBL" id="MFD0916810.1"/>
    </source>
</evidence>
<feature type="signal peptide" evidence="3">
    <location>
        <begin position="1"/>
        <end position="29"/>
    </location>
</feature>
<feature type="chain" id="PRO_5045299984" evidence="3">
    <location>
        <begin position="30"/>
        <end position="302"/>
    </location>
</feature>
<comment type="similarity">
    <text evidence="1 2">Belongs to the RNase T2 family.</text>
</comment>
<dbReference type="Gene3D" id="3.90.730.10">
    <property type="entry name" value="Ribonuclease T2-like"/>
    <property type="match status" value="1"/>
</dbReference>
<evidence type="ECO:0000256" key="3">
    <source>
        <dbReference type="SAM" id="SignalP"/>
    </source>
</evidence>
<protein>
    <submittedName>
        <fullName evidence="4">Ribonuclease</fullName>
    </submittedName>
</protein>
<dbReference type="PROSITE" id="PS00530">
    <property type="entry name" value="RNASE_T2_1"/>
    <property type="match status" value="1"/>
</dbReference>
<comment type="caution">
    <text evidence="4">The sequence shown here is derived from an EMBL/GenBank/DDBJ whole genome shotgun (WGS) entry which is preliminary data.</text>
</comment>
<sequence length="302" mass="32901">MLRHVSFDASARRFVLTCVLALCAILALSACQRDVLKVDSGEKPAPQVVEAAPAPQEPISDEEAALKEVENSTVDDSAFRAETVPAMALVLAMSWQPGFCETRPKKSECQSQTADRYDANHFTLHGLWPQPRSKVYCGVSKTNVSRDKNGNWLDLPAVQTSVATKARLDRIMPGTRSSLDRHEWIKHGTCYSRTAETYYRDSLALMDKINTSAVQRLFSANIGQTLNANQIRAAFDDSFGRGTGERVRVACKRDGNRLLITELTLGLNGVVGADPDIGRLASRSRPISAGCPGGIVDPVGLQ</sequence>
<proteinExistence type="inferred from homology"/>
<reference evidence="5" key="1">
    <citation type="journal article" date="2019" name="Int. J. Syst. Evol. Microbiol.">
        <title>The Global Catalogue of Microorganisms (GCM) 10K type strain sequencing project: providing services to taxonomists for standard genome sequencing and annotation.</title>
        <authorList>
            <consortium name="The Broad Institute Genomics Platform"/>
            <consortium name="The Broad Institute Genome Sequencing Center for Infectious Disease"/>
            <person name="Wu L."/>
            <person name="Ma J."/>
        </authorList>
    </citation>
    <scope>NUCLEOTIDE SEQUENCE [LARGE SCALE GENOMIC DNA]</scope>
    <source>
        <strain evidence="5">CCUG 60023</strain>
    </source>
</reference>
<dbReference type="InterPro" id="IPR033130">
    <property type="entry name" value="RNase_T2_His_AS_2"/>
</dbReference>